<dbReference type="EMBL" id="MWWZ01000004">
    <property type="protein sequence ID" value="OZG69276.1"/>
    <property type="molecule type" value="Genomic_DNA"/>
</dbReference>
<dbReference type="InterPro" id="IPR005754">
    <property type="entry name" value="Sortase"/>
</dbReference>
<feature type="transmembrane region" description="Helical" evidence="4">
    <location>
        <begin position="297"/>
        <end position="316"/>
    </location>
</feature>
<reference evidence="5 6" key="1">
    <citation type="journal article" date="2017" name="BMC Genomics">
        <title>Comparative genomic and phylogenomic analyses of the Bifidobacteriaceae family.</title>
        <authorList>
            <person name="Lugli G.A."/>
            <person name="Milani C."/>
            <person name="Turroni F."/>
            <person name="Duranti S."/>
            <person name="Mancabelli L."/>
            <person name="Mangifesta M."/>
            <person name="Ferrario C."/>
            <person name="Modesto M."/>
            <person name="Mattarelli P."/>
            <person name="Jiri K."/>
            <person name="van Sinderen D."/>
            <person name="Ventura M."/>
        </authorList>
    </citation>
    <scope>NUCLEOTIDE SEQUENCE [LARGE SCALE GENOMIC DNA]</scope>
    <source>
        <strain evidence="5 6">DSM 100216</strain>
    </source>
</reference>
<protein>
    <submittedName>
        <fullName evidence="5">Sortase</fullName>
    </submittedName>
</protein>
<keyword evidence="4" id="KW-0812">Transmembrane</keyword>
<keyword evidence="4" id="KW-1133">Transmembrane helix</keyword>
<dbReference type="Pfam" id="PF04203">
    <property type="entry name" value="Sortase"/>
    <property type="match status" value="1"/>
</dbReference>
<evidence type="ECO:0000313" key="6">
    <source>
        <dbReference type="Proteomes" id="UP000216057"/>
    </source>
</evidence>
<proteinExistence type="predicted"/>
<evidence type="ECO:0000256" key="2">
    <source>
        <dbReference type="PIRSR" id="PIRSR605754-1"/>
    </source>
</evidence>
<feature type="region of interest" description="Disordered" evidence="3">
    <location>
        <begin position="108"/>
        <end position="140"/>
    </location>
</feature>
<evidence type="ECO:0000256" key="3">
    <source>
        <dbReference type="SAM" id="MobiDB-lite"/>
    </source>
</evidence>
<sequence length="332" mass="35907">MARMTKSETNPLPSFSEAIDVSRFVAWRRRVYRQMVALRAVAAVLLVAAVCVTGYPLAMQWRSDRLLAERTASAQERVAGWPYPQAEDALRAAREYNKHLAVEGQPILGEASDPFSGEPGASGVTENDGSSSAAENDSEYQSMLDAGSGEMGAIRIPNISVDLPIYHGTGDDALARGAGHLYGTSLPVGGESTHSVLTGHRGLVSAMMFTRLDELVVGDFMYVEVMGETLAYQVDRITVIEPNDTSQLTIVQGEDRLTLMTCTPYGVNTHRLLVSGIRVSIPEPAPDPTDLHDARTVGIWVSVGALALGGSVVMLLRCRKREPERPIRHMSG</sequence>
<dbReference type="NCBIfam" id="NF033745">
    <property type="entry name" value="class_C_sortase"/>
    <property type="match status" value="1"/>
</dbReference>
<dbReference type="CDD" id="cd05827">
    <property type="entry name" value="Sortase_C"/>
    <property type="match status" value="1"/>
</dbReference>
<organism evidence="5 6">
    <name type="scientific">Bifidobacterium eulemuris</name>
    <dbReference type="NCBI Taxonomy" id="1765219"/>
    <lineage>
        <taxon>Bacteria</taxon>
        <taxon>Bacillati</taxon>
        <taxon>Actinomycetota</taxon>
        <taxon>Actinomycetes</taxon>
        <taxon>Bifidobacteriales</taxon>
        <taxon>Bifidobacteriaceae</taxon>
        <taxon>Bifidobacterium</taxon>
    </lineage>
</organism>
<feature type="active site" description="Acyl-thioester intermediate" evidence="2">
    <location>
        <position position="262"/>
    </location>
</feature>
<accession>A0A261GE85</accession>
<keyword evidence="4" id="KW-0472">Membrane</keyword>
<dbReference type="GO" id="GO:0016787">
    <property type="term" value="F:hydrolase activity"/>
    <property type="evidence" value="ECO:0007669"/>
    <property type="project" value="UniProtKB-KW"/>
</dbReference>
<keyword evidence="1" id="KW-0378">Hydrolase</keyword>
<dbReference type="AlphaFoldDB" id="A0A261GE85"/>
<evidence type="ECO:0000256" key="4">
    <source>
        <dbReference type="SAM" id="Phobius"/>
    </source>
</evidence>
<gene>
    <name evidence="5" type="ORF">BEUL_0682</name>
</gene>
<dbReference type="InterPro" id="IPR023365">
    <property type="entry name" value="Sortase_dom-sf"/>
</dbReference>
<evidence type="ECO:0000313" key="5">
    <source>
        <dbReference type="EMBL" id="OZG69276.1"/>
    </source>
</evidence>
<dbReference type="Gene3D" id="2.40.260.10">
    <property type="entry name" value="Sortase"/>
    <property type="match status" value="1"/>
</dbReference>
<feature type="active site" description="Proton donor/acceptor" evidence="2">
    <location>
        <position position="200"/>
    </location>
</feature>
<dbReference type="Proteomes" id="UP000216057">
    <property type="component" value="Unassembled WGS sequence"/>
</dbReference>
<comment type="caution">
    <text evidence="5">The sequence shown here is derived from an EMBL/GenBank/DDBJ whole genome shotgun (WGS) entry which is preliminary data.</text>
</comment>
<feature type="compositionally biased region" description="Polar residues" evidence="3">
    <location>
        <begin position="124"/>
        <end position="140"/>
    </location>
</feature>
<evidence type="ECO:0000256" key="1">
    <source>
        <dbReference type="ARBA" id="ARBA00022801"/>
    </source>
</evidence>
<dbReference type="SUPFAM" id="SSF63817">
    <property type="entry name" value="Sortase"/>
    <property type="match status" value="1"/>
</dbReference>
<name>A0A261GE85_9BIFI</name>
<dbReference type="InterPro" id="IPR042002">
    <property type="entry name" value="Sortase_C"/>
</dbReference>
<dbReference type="NCBIfam" id="TIGR01076">
    <property type="entry name" value="sortase_fam"/>
    <property type="match status" value="1"/>
</dbReference>
<feature type="transmembrane region" description="Helical" evidence="4">
    <location>
        <begin position="36"/>
        <end position="58"/>
    </location>
</feature>